<keyword evidence="12" id="KW-1185">Reference proteome</keyword>
<dbReference type="Gene3D" id="3.40.720.10">
    <property type="entry name" value="Alkaline Phosphatase, subunit A"/>
    <property type="match status" value="2"/>
</dbReference>
<evidence type="ECO:0000256" key="3">
    <source>
        <dbReference type="ARBA" id="ARBA00012018"/>
    </source>
</evidence>
<evidence type="ECO:0000256" key="1">
    <source>
        <dbReference type="ARBA" id="ARBA00004191"/>
    </source>
</evidence>
<feature type="transmembrane region" description="Helical" evidence="9">
    <location>
        <begin position="591"/>
        <end position="612"/>
    </location>
</feature>
<keyword evidence="10" id="KW-0732">Signal</keyword>
<feature type="region of interest" description="Disordered" evidence="8">
    <location>
        <begin position="212"/>
        <end position="249"/>
    </location>
</feature>
<comment type="caution">
    <text evidence="11">The sequence shown here is derived from an EMBL/GenBank/DDBJ whole genome shotgun (WGS) entry which is preliminary data.</text>
</comment>
<dbReference type="Pfam" id="PF04185">
    <property type="entry name" value="Phosphoesterase"/>
    <property type="match status" value="1"/>
</dbReference>
<keyword evidence="9" id="KW-0812">Transmembrane</keyword>
<organism evidence="11 12">
    <name type="scientific">Streptomyces beihaiensis</name>
    <dbReference type="NCBI Taxonomy" id="2984495"/>
    <lineage>
        <taxon>Bacteria</taxon>
        <taxon>Bacillati</taxon>
        <taxon>Actinomycetota</taxon>
        <taxon>Actinomycetes</taxon>
        <taxon>Kitasatosporales</taxon>
        <taxon>Streptomycetaceae</taxon>
        <taxon>Streptomyces</taxon>
    </lineage>
</organism>
<dbReference type="InterPro" id="IPR017850">
    <property type="entry name" value="Alkaline_phosphatase_core_sf"/>
</dbReference>
<accession>A0ABT3TNT3</accession>
<name>A0ABT3TNT3_9ACTN</name>
<feature type="signal peptide" evidence="10">
    <location>
        <begin position="1"/>
        <end position="33"/>
    </location>
</feature>
<evidence type="ECO:0000256" key="8">
    <source>
        <dbReference type="SAM" id="MobiDB-lite"/>
    </source>
</evidence>
<dbReference type="EMBL" id="JAPHNL010000013">
    <property type="protein sequence ID" value="MCX3058671.1"/>
    <property type="molecule type" value="Genomic_DNA"/>
</dbReference>
<evidence type="ECO:0000256" key="4">
    <source>
        <dbReference type="ARBA" id="ARBA00022512"/>
    </source>
</evidence>
<evidence type="ECO:0000256" key="2">
    <source>
        <dbReference type="ARBA" id="ARBA00009717"/>
    </source>
</evidence>
<evidence type="ECO:0000256" key="6">
    <source>
        <dbReference type="ARBA" id="ARBA00023026"/>
    </source>
</evidence>
<keyword evidence="9" id="KW-1133">Transmembrane helix</keyword>
<comment type="similarity">
    <text evidence="2">Belongs to the bacterial phospholipase C family.</text>
</comment>
<dbReference type="EC" id="3.1.4.3" evidence="3"/>
<keyword evidence="4" id="KW-0964">Secreted</keyword>
<dbReference type="Proteomes" id="UP001163064">
    <property type="component" value="Unassembled WGS sequence"/>
</dbReference>
<evidence type="ECO:0000256" key="7">
    <source>
        <dbReference type="ARBA" id="ARBA00048421"/>
    </source>
</evidence>
<evidence type="ECO:0000256" key="10">
    <source>
        <dbReference type="SAM" id="SignalP"/>
    </source>
</evidence>
<evidence type="ECO:0000313" key="12">
    <source>
        <dbReference type="Proteomes" id="UP001163064"/>
    </source>
</evidence>
<dbReference type="RefSeq" id="WP_266595872.1">
    <property type="nucleotide sequence ID" value="NZ_JAPHNL010000013.1"/>
</dbReference>
<comment type="subcellular location">
    <subcellularLocation>
        <location evidence="1">Secreted</location>
        <location evidence="1">Cell wall</location>
    </subcellularLocation>
</comment>
<evidence type="ECO:0000313" key="11">
    <source>
        <dbReference type="EMBL" id="MCX3058671.1"/>
    </source>
</evidence>
<keyword evidence="9" id="KW-0472">Membrane</keyword>
<feature type="region of interest" description="Disordered" evidence="8">
    <location>
        <begin position="441"/>
        <end position="477"/>
    </location>
</feature>
<feature type="compositionally biased region" description="Low complexity" evidence="8">
    <location>
        <begin position="446"/>
        <end position="459"/>
    </location>
</feature>
<reference evidence="11" key="1">
    <citation type="submission" date="2022-10" db="EMBL/GenBank/DDBJ databases">
        <title>Streptomyces beihaiensis sp. nov., a chitin degrading actinobacterium, isolated from shrimp pond soil.</title>
        <authorList>
            <person name="Xie J."/>
            <person name="Shen N."/>
        </authorList>
    </citation>
    <scope>NUCLEOTIDE SEQUENCE</scope>
    <source>
        <strain evidence="11">GXMU-J5</strain>
    </source>
</reference>
<dbReference type="PROSITE" id="PS51318">
    <property type="entry name" value="TAT"/>
    <property type="match status" value="1"/>
</dbReference>
<dbReference type="InterPro" id="IPR006311">
    <property type="entry name" value="TAT_signal"/>
</dbReference>
<dbReference type="InterPro" id="IPR007312">
    <property type="entry name" value="Phosphoesterase"/>
</dbReference>
<keyword evidence="5" id="KW-0378">Hydrolase</keyword>
<evidence type="ECO:0000256" key="9">
    <source>
        <dbReference type="SAM" id="Phobius"/>
    </source>
</evidence>
<dbReference type="CDD" id="cd16013">
    <property type="entry name" value="AcpA"/>
    <property type="match status" value="1"/>
</dbReference>
<keyword evidence="6" id="KW-0843">Virulence</keyword>
<feature type="chain" id="PRO_5046940528" description="phospholipase C" evidence="10">
    <location>
        <begin position="34"/>
        <end position="620"/>
    </location>
</feature>
<sequence>MASRGRRASIRSLGALAGAVALTALGGAAPTWAAAAGHHGHHGHHHGGSTATPIKHVVVLFDENVSFDHYFGTYPKAANTDGTKFTASKKTPKHIDTLAHAGLLDKNPNQYTPKRLTPSQAMTCDQNHSYGPEQYAANGGKADQYVQNTEVDKCSGGLFGEPGLVMDYYDGNTVTALWNYAQHYSLNDRSYSSTYGPSTPGALNLISGQTHGVVSMDPKSGTENPKRTDKPDSYAVKSPDANGVGTVAADPDPAYDDCAGKDHTRSYALAAMQGKNIGDRLNEKNVSWGWFQGGFRPSTAWNGQSGSYAKCDTSHANVGGAQVTDYSPHHNPFSYYKSTANPHHLPPKNVAEIGHKGQANHNYDLTDFDAALKAGRLPSVSFVKAAAYQDGHAGYSDPIDEQHFLVDKINAIQSSPQWKSTAIVVAYDDSDGWYDHAYITPRNGSKDTTTGSDGKSTDSPACQNARPASGGYKDRCGPGTRQPLLVISPYSKVDKVDHTKTDQASILRFIENNWHTKRIGDHSFDATAGSLKHMFDFRHPNNKQVLLNQDGSVKSVGCVHAVAPVTTHITPGPAMENTAATTDGSSGFPTLPVTGAVAAVLAAGATGTYLTYRRKHRTTA</sequence>
<evidence type="ECO:0000256" key="5">
    <source>
        <dbReference type="ARBA" id="ARBA00022801"/>
    </source>
</evidence>
<protein>
    <recommendedName>
        <fullName evidence="3">phospholipase C</fullName>
        <ecNumber evidence="3">3.1.4.3</ecNumber>
    </recommendedName>
</protein>
<comment type="catalytic activity">
    <reaction evidence="7">
        <text>a 1,2-diacyl-sn-glycero-3-phosphocholine + H2O = phosphocholine + a 1,2-diacyl-sn-glycerol + H(+)</text>
        <dbReference type="Rhea" id="RHEA:10604"/>
        <dbReference type="ChEBI" id="CHEBI:15377"/>
        <dbReference type="ChEBI" id="CHEBI:15378"/>
        <dbReference type="ChEBI" id="CHEBI:17815"/>
        <dbReference type="ChEBI" id="CHEBI:57643"/>
        <dbReference type="ChEBI" id="CHEBI:295975"/>
        <dbReference type="EC" id="3.1.4.3"/>
    </reaction>
    <physiologicalReaction direction="left-to-right" evidence="7">
        <dbReference type="Rhea" id="RHEA:10605"/>
    </physiologicalReaction>
</comment>
<dbReference type="PANTHER" id="PTHR31956:SF1">
    <property type="entry name" value="NON-SPECIFIC PHOSPHOLIPASE C1"/>
    <property type="match status" value="1"/>
</dbReference>
<proteinExistence type="inferred from homology"/>
<keyword evidence="4" id="KW-0134">Cell wall</keyword>
<dbReference type="PANTHER" id="PTHR31956">
    <property type="entry name" value="NON-SPECIFIC PHOSPHOLIPASE C4-RELATED"/>
    <property type="match status" value="1"/>
</dbReference>
<gene>
    <name evidence="11" type="ORF">OFY01_02575</name>
</gene>